<evidence type="ECO:0000256" key="1">
    <source>
        <dbReference type="SAM" id="MobiDB-lite"/>
    </source>
</evidence>
<dbReference type="AlphaFoldDB" id="A0A6G0MEY1"/>
<accession>A0A6G0MEY1</accession>
<name>A0A6G0MEY1_9STRA</name>
<dbReference type="Proteomes" id="UP000476176">
    <property type="component" value="Unassembled WGS sequence"/>
</dbReference>
<evidence type="ECO:0000313" key="5">
    <source>
        <dbReference type="Proteomes" id="UP000488956"/>
    </source>
</evidence>
<organism evidence="3 4">
    <name type="scientific">Phytophthora fragariae</name>
    <dbReference type="NCBI Taxonomy" id="53985"/>
    <lineage>
        <taxon>Eukaryota</taxon>
        <taxon>Sar</taxon>
        <taxon>Stramenopiles</taxon>
        <taxon>Oomycota</taxon>
        <taxon>Peronosporomycetes</taxon>
        <taxon>Peronosporales</taxon>
        <taxon>Peronosporaceae</taxon>
        <taxon>Phytophthora</taxon>
    </lineage>
</organism>
<dbReference type="Proteomes" id="UP000488956">
    <property type="component" value="Unassembled WGS sequence"/>
</dbReference>
<evidence type="ECO:0000313" key="2">
    <source>
        <dbReference type="EMBL" id="KAE9058520.1"/>
    </source>
</evidence>
<comment type="caution">
    <text evidence="3">The sequence shown here is derived from an EMBL/GenBank/DDBJ whole genome shotgun (WGS) entry which is preliminary data.</text>
</comment>
<reference evidence="4 5" key="1">
    <citation type="submission" date="2018-09" db="EMBL/GenBank/DDBJ databases">
        <title>Genomic investigation of the strawberry pathogen Phytophthora fragariae indicates pathogenicity is determined by transcriptional variation in three key races.</title>
        <authorList>
            <person name="Adams T.M."/>
            <person name="Armitage A.D."/>
            <person name="Sobczyk M.K."/>
            <person name="Bates H.J."/>
            <person name="Dunwell J.M."/>
            <person name="Nellist C.F."/>
            <person name="Harrison R.J."/>
        </authorList>
    </citation>
    <scope>NUCLEOTIDE SEQUENCE [LARGE SCALE GENOMIC DNA]</scope>
    <source>
        <strain evidence="3 4">BC-23</strain>
        <strain evidence="2 5">ONT-3</strain>
    </source>
</reference>
<dbReference type="EMBL" id="QXFX01006445">
    <property type="protein sequence ID" value="KAE9058520.1"/>
    <property type="molecule type" value="Genomic_DNA"/>
</dbReference>
<feature type="compositionally biased region" description="Polar residues" evidence="1">
    <location>
        <begin position="8"/>
        <end position="30"/>
    </location>
</feature>
<dbReference type="EMBL" id="QXGC01005634">
    <property type="protein sequence ID" value="KAE9164672.1"/>
    <property type="molecule type" value="Genomic_DNA"/>
</dbReference>
<gene>
    <name evidence="3" type="ORF">PF004_g29749</name>
    <name evidence="2" type="ORF">PF010_g30965</name>
</gene>
<proteinExistence type="predicted"/>
<feature type="compositionally biased region" description="Low complexity" evidence="1">
    <location>
        <begin position="46"/>
        <end position="55"/>
    </location>
</feature>
<sequence length="55" mass="5541">MRFLLSLAGSSLGRTQSSPAWSRTASSCSPATREHASISGAGRLQPSALPAASAP</sequence>
<protein>
    <submittedName>
        <fullName evidence="3">Uncharacterized protein</fullName>
    </submittedName>
</protein>
<evidence type="ECO:0000313" key="4">
    <source>
        <dbReference type="Proteomes" id="UP000476176"/>
    </source>
</evidence>
<evidence type="ECO:0000313" key="3">
    <source>
        <dbReference type="EMBL" id="KAE9164672.1"/>
    </source>
</evidence>
<feature type="region of interest" description="Disordered" evidence="1">
    <location>
        <begin position="1"/>
        <end position="55"/>
    </location>
</feature>